<name>A0A3M6QSM9_9BURK</name>
<gene>
    <name evidence="3" type="ORF">D8I35_11435</name>
</gene>
<protein>
    <submittedName>
        <fullName evidence="3">Tripartite tricarboxylate transporter substrate binding protein</fullName>
    </submittedName>
</protein>
<evidence type="ECO:0000313" key="4">
    <source>
        <dbReference type="Proteomes" id="UP000278006"/>
    </source>
</evidence>
<dbReference type="SUPFAM" id="SSF53850">
    <property type="entry name" value="Periplasmic binding protein-like II"/>
    <property type="match status" value="1"/>
</dbReference>
<keyword evidence="4" id="KW-1185">Reference proteome</keyword>
<feature type="chain" id="PRO_5018003567" evidence="2">
    <location>
        <begin position="34"/>
        <end position="339"/>
    </location>
</feature>
<comment type="caution">
    <text evidence="3">The sequence shown here is derived from an EMBL/GenBank/DDBJ whole genome shotgun (WGS) entry which is preliminary data.</text>
</comment>
<evidence type="ECO:0000256" key="2">
    <source>
        <dbReference type="SAM" id="SignalP"/>
    </source>
</evidence>
<feature type="signal peptide" evidence="2">
    <location>
        <begin position="1"/>
        <end position="33"/>
    </location>
</feature>
<evidence type="ECO:0000313" key="3">
    <source>
        <dbReference type="EMBL" id="RMX06040.1"/>
    </source>
</evidence>
<dbReference type="AlphaFoldDB" id="A0A3M6QSM9"/>
<dbReference type="PANTHER" id="PTHR42928:SF5">
    <property type="entry name" value="BLR1237 PROTEIN"/>
    <property type="match status" value="1"/>
</dbReference>
<accession>A0A3M6QSM9</accession>
<dbReference type="Gene3D" id="3.40.190.10">
    <property type="entry name" value="Periplasmic binding protein-like II"/>
    <property type="match status" value="1"/>
</dbReference>
<dbReference type="RefSeq" id="WP_122229881.1">
    <property type="nucleotide sequence ID" value="NZ_RDQO01000003.1"/>
</dbReference>
<dbReference type="InterPro" id="IPR005064">
    <property type="entry name" value="BUG"/>
</dbReference>
<organism evidence="3 4">
    <name type="scientific">Corticibacter populi</name>
    <dbReference type="NCBI Taxonomy" id="1550736"/>
    <lineage>
        <taxon>Bacteria</taxon>
        <taxon>Pseudomonadati</taxon>
        <taxon>Pseudomonadota</taxon>
        <taxon>Betaproteobacteria</taxon>
        <taxon>Burkholderiales</taxon>
        <taxon>Comamonadaceae</taxon>
        <taxon>Corticibacter</taxon>
    </lineage>
</organism>
<dbReference type="Proteomes" id="UP000278006">
    <property type="component" value="Unassembled WGS sequence"/>
</dbReference>
<comment type="similarity">
    <text evidence="1">Belongs to the UPF0065 (bug) family.</text>
</comment>
<reference evidence="3 4" key="1">
    <citation type="submission" date="2018-10" db="EMBL/GenBank/DDBJ databases">
        <title>Draft genome of Cortibacter populi DSM10536.</title>
        <authorList>
            <person name="Bernier A.-M."/>
            <person name="Bernard K."/>
        </authorList>
    </citation>
    <scope>NUCLEOTIDE SEQUENCE [LARGE SCALE GENOMIC DNA]</scope>
    <source>
        <strain evidence="3 4">DSM 105136</strain>
    </source>
</reference>
<proteinExistence type="inferred from homology"/>
<dbReference type="Pfam" id="PF03401">
    <property type="entry name" value="TctC"/>
    <property type="match status" value="1"/>
</dbReference>
<evidence type="ECO:0000256" key="1">
    <source>
        <dbReference type="ARBA" id="ARBA00006987"/>
    </source>
</evidence>
<sequence length="339" mass="35589">MTRFTPFRTDRRQLLRQALAGLATLPLARLGQAAGAAAAWPSQPVKVLVGFPGGSSPDLTARLLVEYLAPVLSAQPVIVENRSGAGGNIAAAALARASDQHTISVMINGNMTIARLLNPKLGFDPLTDLAPIALIGSAPYVLTANAQLAQGLEPAQFLDKARQAGDRWNYGSPGLGTVAHLGMELLKSRTGIAPLHVPYQGNPQALQAVISGEIQMSLLPPAMALAQQKAGRVALIGITSATRSALTGNLPSLQELGAKGLDLEVWNAVAAPATLPPEIQARLREAVTEALAIPEARQKLLEQGWVVGDTSAKALRDRIAADTEALGTIIREQHIRIDS</sequence>
<dbReference type="EMBL" id="RDQO01000003">
    <property type="protein sequence ID" value="RMX06040.1"/>
    <property type="molecule type" value="Genomic_DNA"/>
</dbReference>
<dbReference type="OrthoDB" id="8678477at2"/>
<dbReference type="CDD" id="cd07012">
    <property type="entry name" value="PBP2_Bug_TTT"/>
    <property type="match status" value="1"/>
</dbReference>
<dbReference type="Gene3D" id="3.40.190.150">
    <property type="entry name" value="Bordetella uptake gene, domain 1"/>
    <property type="match status" value="1"/>
</dbReference>
<dbReference type="PROSITE" id="PS51318">
    <property type="entry name" value="TAT"/>
    <property type="match status" value="1"/>
</dbReference>
<dbReference type="PIRSF" id="PIRSF017082">
    <property type="entry name" value="YflP"/>
    <property type="match status" value="1"/>
</dbReference>
<keyword evidence="2" id="KW-0732">Signal</keyword>
<dbReference type="InterPro" id="IPR042100">
    <property type="entry name" value="Bug_dom1"/>
</dbReference>
<dbReference type="PANTHER" id="PTHR42928">
    <property type="entry name" value="TRICARBOXYLATE-BINDING PROTEIN"/>
    <property type="match status" value="1"/>
</dbReference>
<dbReference type="InterPro" id="IPR006311">
    <property type="entry name" value="TAT_signal"/>
</dbReference>